<protein>
    <recommendedName>
        <fullName evidence="1">pEK499-p136 HEPN domain-containing protein</fullName>
    </recommendedName>
</protein>
<gene>
    <name evidence="3" type="ORF">J1836_005625</name>
    <name evidence="2" type="ORF">J1836_07200</name>
</gene>
<dbReference type="Proteomes" id="UP000664466">
    <property type="component" value="Unassembled WGS sequence"/>
</dbReference>
<evidence type="ECO:0000313" key="3">
    <source>
        <dbReference type="EMBL" id="QTX11818.1"/>
    </source>
</evidence>
<proteinExistence type="predicted"/>
<accession>A0A8B0SP65</accession>
<reference evidence="3" key="2">
    <citation type="submission" date="2021-04" db="EMBL/GenBank/DDBJ databases">
        <title>Complete Genome and methylome analysis of Thiothrix fructosivorans ATCC 49748.</title>
        <authorList>
            <person name="Fomenkov A."/>
            <person name="Sun L."/>
            <person name="Vincze T."/>
            <person name="Grabovich M.Y."/>
            <person name="Roberts R.J."/>
        </authorList>
    </citation>
    <scope>NUCLEOTIDE SEQUENCE</scope>
    <source>
        <strain evidence="3">ATCC 49748</strain>
    </source>
</reference>
<evidence type="ECO:0000313" key="2">
    <source>
        <dbReference type="EMBL" id="MBO0612716.1"/>
    </source>
</evidence>
<dbReference type="Pfam" id="PF18736">
    <property type="entry name" value="pEK499_p136"/>
    <property type="match status" value="1"/>
</dbReference>
<dbReference type="EMBL" id="JAFMPM010000006">
    <property type="protein sequence ID" value="MBO0612716.1"/>
    <property type="molecule type" value="Genomic_DNA"/>
</dbReference>
<dbReference type="AlphaFoldDB" id="A0A8B0SP65"/>
<feature type="domain" description="pEK499-p136 HEPN" evidence="1">
    <location>
        <begin position="62"/>
        <end position="159"/>
    </location>
</feature>
<sequence>MTEKLMIEQKDDLLLQSSMTYSLLAELHNHGFVKSDYFEKMNFGTPWFKSHLQKMGVGNKGFVMIALYSMLVLPKEVMQNTYPTEYENIREFVKKNARNITSTYKSDIQNVDFIRHIRNAVAHANVEVRSNDVIIFYDKNSHKEEFKCEFPIDKLGELLNKLQSIHFKYINLTYT</sequence>
<name>A0A8B0SP65_9GAMM</name>
<dbReference type="InterPro" id="IPR041318">
    <property type="entry name" value="pEK499_p136"/>
</dbReference>
<dbReference type="RefSeq" id="WP_207250402.1">
    <property type="nucleotide sequence ID" value="NZ_JAFMPM010000006.1"/>
</dbReference>
<reference evidence="2 4" key="1">
    <citation type="submission" date="2021-03" db="EMBL/GenBank/DDBJ databases">
        <title>Draft genome and methylome analysis of Thiotrix fructosivoruns ATCC 49748.</title>
        <authorList>
            <person name="Fomenkov A."/>
            <person name="Grabovich M.Y."/>
            <person name="Roberts R.J."/>
        </authorList>
    </citation>
    <scope>NUCLEOTIDE SEQUENCE [LARGE SCALE GENOMIC DNA]</scope>
    <source>
        <strain evidence="2 4">ATCC 49748</strain>
    </source>
</reference>
<dbReference type="EMBL" id="CP072748">
    <property type="protein sequence ID" value="QTX11818.1"/>
    <property type="molecule type" value="Genomic_DNA"/>
</dbReference>
<evidence type="ECO:0000259" key="1">
    <source>
        <dbReference type="Pfam" id="PF18736"/>
    </source>
</evidence>
<keyword evidence="4" id="KW-1185">Reference proteome</keyword>
<organism evidence="3">
    <name type="scientific">Thiothrix fructosivorans</name>
    <dbReference type="NCBI Taxonomy" id="111770"/>
    <lineage>
        <taxon>Bacteria</taxon>
        <taxon>Pseudomonadati</taxon>
        <taxon>Pseudomonadota</taxon>
        <taxon>Gammaproteobacteria</taxon>
        <taxon>Thiotrichales</taxon>
        <taxon>Thiotrichaceae</taxon>
        <taxon>Thiothrix</taxon>
    </lineage>
</organism>
<evidence type="ECO:0000313" key="4">
    <source>
        <dbReference type="Proteomes" id="UP000664466"/>
    </source>
</evidence>